<keyword evidence="7" id="KW-0131">Cell cycle</keyword>
<keyword evidence="2" id="KW-1003">Cell membrane</keyword>
<dbReference type="Pfam" id="PF08478">
    <property type="entry name" value="POTRA_1"/>
    <property type="match status" value="1"/>
</dbReference>
<dbReference type="InterPro" id="IPR034746">
    <property type="entry name" value="POTRA"/>
</dbReference>
<sequence length="246" mass="26261">VGTESVEEKPAVRRLWWVWSLLALVVLTVGAFAATRSVLLDVDEVLVDGVGDRLDRLLVVEVSGIRTGDPMVDVSSEAAAHRVATLPWVAEAKVVRDWPGTVRIWFVERQAVVNAVDPTGRWALLDGSATVLETPAIPEADLPTIRVDRLGAEGTRVTGIGPLLEAASAVPADLRAWIVALVPAGSGVRAELVGGVDADLGRGDDYLDEMRSLATILSRVVLGCVVSIDVSIHENPVVRRDEVRCG</sequence>
<gene>
    <name evidence="10" type="ORF">METZ01_LOCUS70374</name>
</gene>
<name>A0A381TN79_9ZZZZ</name>
<dbReference type="GO" id="GO:0016020">
    <property type="term" value="C:membrane"/>
    <property type="evidence" value="ECO:0007669"/>
    <property type="project" value="UniProtKB-SubCell"/>
</dbReference>
<dbReference type="InterPro" id="IPR013685">
    <property type="entry name" value="POTRA_FtsQ_type"/>
</dbReference>
<feature type="non-terminal residue" evidence="10">
    <location>
        <position position="1"/>
    </location>
</feature>
<dbReference type="EMBL" id="UINC01004880">
    <property type="protein sequence ID" value="SVA17520.1"/>
    <property type="molecule type" value="Genomic_DNA"/>
</dbReference>
<keyword evidence="6 8" id="KW-0472">Membrane</keyword>
<proteinExistence type="predicted"/>
<comment type="subcellular location">
    <subcellularLocation>
        <location evidence="1">Membrane</location>
    </subcellularLocation>
</comment>
<evidence type="ECO:0000256" key="1">
    <source>
        <dbReference type="ARBA" id="ARBA00004370"/>
    </source>
</evidence>
<dbReference type="PANTHER" id="PTHR35851">
    <property type="entry name" value="CELL DIVISION PROTEIN FTSQ"/>
    <property type="match status" value="1"/>
</dbReference>
<feature type="transmembrane region" description="Helical" evidence="8">
    <location>
        <begin position="16"/>
        <end position="34"/>
    </location>
</feature>
<dbReference type="GO" id="GO:0090529">
    <property type="term" value="P:cell septum assembly"/>
    <property type="evidence" value="ECO:0007669"/>
    <property type="project" value="InterPro"/>
</dbReference>
<evidence type="ECO:0000256" key="7">
    <source>
        <dbReference type="ARBA" id="ARBA00023306"/>
    </source>
</evidence>
<protein>
    <recommendedName>
        <fullName evidence="9">POTRA domain-containing protein</fullName>
    </recommendedName>
</protein>
<keyword evidence="4 8" id="KW-0812">Transmembrane</keyword>
<keyword evidence="5 8" id="KW-1133">Transmembrane helix</keyword>
<evidence type="ECO:0000256" key="4">
    <source>
        <dbReference type="ARBA" id="ARBA00022692"/>
    </source>
</evidence>
<evidence type="ECO:0000256" key="8">
    <source>
        <dbReference type="SAM" id="Phobius"/>
    </source>
</evidence>
<accession>A0A381TN79</accession>
<dbReference type="Gene3D" id="3.10.20.310">
    <property type="entry name" value="membrane protein fhac"/>
    <property type="match status" value="1"/>
</dbReference>
<keyword evidence="3" id="KW-0132">Cell division</keyword>
<dbReference type="AlphaFoldDB" id="A0A381TN79"/>
<evidence type="ECO:0000256" key="3">
    <source>
        <dbReference type="ARBA" id="ARBA00022618"/>
    </source>
</evidence>
<dbReference type="InterPro" id="IPR026579">
    <property type="entry name" value="FtsQ"/>
</dbReference>
<dbReference type="PANTHER" id="PTHR35851:SF1">
    <property type="entry name" value="CELL DIVISION PROTEIN FTSQ"/>
    <property type="match status" value="1"/>
</dbReference>
<evidence type="ECO:0000256" key="6">
    <source>
        <dbReference type="ARBA" id="ARBA00023136"/>
    </source>
</evidence>
<evidence type="ECO:0000313" key="10">
    <source>
        <dbReference type="EMBL" id="SVA17520.1"/>
    </source>
</evidence>
<reference evidence="10" key="1">
    <citation type="submission" date="2018-05" db="EMBL/GenBank/DDBJ databases">
        <authorList>
            <person name="Lanie J.A."/>
            <person name="Ng W.-L."/>
            <person name="Kazmierczak K.M."/>
            <person name="Andrzejewski T.M."/>
            <person name="Davidsen T.M."/>
            <person name="Wayne K.J."/>
            <person name="Tettelin H."/>
            <person name="Glass J.I."/>
            <person name="Rusch D."/>
            <person name="Podicherti R."/>
            <person name="Tsui H.-C.T."/>
            <person name="Winkler M.E."/>
        </authorList>
    </citation>
    <scope>NUCLEOTIDE SEQUENCE</scope>
</reference>
<dbReference type="PROSITE" id="PS51779">
    <property type="entry name" value="POTRA"/>
    <property type="match status" value="1"/>
</dbReference>
<feature type="domain" description="POTRA" evidence="9">
    <location>
        <begin position="40"/>
        <end position="109"/>
    </location>
</feature>
<organism evidence="10">
    <name type="scientific">marine metagenome</name>
    <dbReference type="NCBI Taxonomy" id="408172"/>
    <lineage>
        <taxon>unclassified sequences</taxon>
        <taxon>metagenomes</taxon>
        <taxon>ecological metagenomes</taxon>
    </lineage>
</organism>
<evidence type="ECO:0000259" key="9">
    <source>
        <dbReference type="PROSITE" id="PS51779"/>
    </source>
</evidence>
<evidence type="ECO:0000256" key="2">
    <source>
        <dbReference type="ARBA" id="ARBA00022475"/>
    </source>
</evidence>
<evidence type="ECO:0000256" key="5">
    <source>
        <dbReference type="ARBA" id="ARBA00022989"/>
    </source>
</evidence>